<evidence type="ECO:0000256" key="5">
    <source>
        <dbReference type="ARBA" id="ARBA00022694"/>
    </source>
</evidence>
<dbReference type="SUPFAM" id="SSF52540">
    <property type="entry name" value="P-loop containing nucleoside triphosphate hydrolases"/>
    <property type="match status" value="2"/>
</dbReference>
<keyword evidence="6" id="KW-0547">Nucleotide-binding</keyword>
<dbReference type="InterPro" id="IPR018022">
    <property type="entry name" value="IPT"/>
</dbReference>
<proteinExistence type="inferred from homology"/>
<keyword evidence="7" id="KW-0067">ATP-binding</keyword>
<evidence type="ECO:0000256" key="9">
    <source>
        <dbReference type="ARBA" id="ARBA00049563"/>
    </source>
</evidence>
<dbReference type="GO" id="GO:0052381">
    <property type="term" value="F:tRNA dimethylallyltransferase activity"/>
    <property type="evidence" value="ECO:0007669"/>
    <property type="project" value="UniProtKB-EC"/>
</dbReference>
<dbReference type="HAMAP" id="MF_00185">
    <property type="entry name" value="IPP_trans"/>
    <property type="match status" value="1"/>
</dbReference>
<evidence type="ECO:0000256" key="7">
    <source>
        <dbReference type="ARBA" id="ARBA00022840"/>
    </source>
</evidence>
<name>A0A382GJG9_9ZZZZ</name>
<evidence type="ECO:0000256" key="6">
    <source>
        <dbReference type="ARBA" id="ARBA00022741"/>
    </source>
</evidence>
<evidence type="ECO:0000256" key="4">
    <source>
        <dbReference type="ARBA" id="ARBA00022679"/>
    </source>
</evidence>
<dbReference type="EMBL" id="UINC01055703">
    <property type="protein sequence ID" value="SVB74894.1"/>
    <property type="molecule type" value="Genomic_DNA"/>
</dbReference>
<dbReference type="AlphaFoldDB" id="A0A382GJG9"/>
<dbReference type="PANTHER" id="PTHR11088:SF60">
    <property type="entry name" value="TRNA DIMETHYLALLYLTRANSFERASE"/>
    <property type="match status" value="1"/>
</dbReference>
<comment type="catalytic activity">
    <reaction evidence="9">
        <text>adenosine(37) in tRNA + dimethylallyl diphosphate = N(6)-dimethylallyladenosine(37) in tRNA + diphosphate</text>
        <dbReference type="Rhea" id="RHEA:26482"/>
        <dbReference type="Rhea" id="RHEA-COMP:10162"/>
        <dbReference type="Rhea" id="RHEA-COMP:10375"/>
        <dbReference type="ChEBI" id="CHEBI:33019"/>
        <dbReference type="ChEBI" id="CHEBI:57623"/>
        <dbReference type="ChEBI" id="CHEBI:74411"/>
        <dbReference type="ChEBI" id="CHEBI:74415"/>
        <dbReference type="EC" id="2.5.1.75"/>
    </reaction>
</comment>
<gene>
    <name evidence="11" type="ORF">METZ01_LOCUS227748</name>
</gene>
<dbReference type="GO" id="GO:0006400">
    <property type="term" value="P:tRNA modification"/>
    <property type="evidence" value="ECO:0007669"/>
    <property type="project" value="TreeGrafter"/>
</dbReference>
<reference evidence="11" key="1">
    <citation type="submission" date="2018-05" db="EMBL/GenBank/DDBJ databases">
        <authorList>
            <person name="Lanie J.A."/>
            <person name="Ng W.-L."/>
            <person name="Kazmierczak K.M."/>
            <person name="Andrzejewski T.M."/>
            <person name="Davidsen T.M."/>
            <person name="Wayne K.J."/>
            <person name="Tettelin H."/>
            <person name="Glass J.I."/>
            <person name="Rusch D."/>
            <person name="Podicherti R."/>
            <person name="Tsui H.-C.T."/>
            <person name="Winkler M.E."/>
        </authorList>
    </citation>
    <scope>NUCLEOTIDE SEQUENCE</scope>
</reference>
<dbReference type="Pfam" id="PF01715">
    <property type="entry name" value="IPPT"/>
    <property type="match status" value="1"/>
</dbReference>
<dbReference type="Gene3D" id="1.10.20.140">
    <property type="match status" value="1"/>
</dbReference>
<dbReference type="Gene3D" id="3.40.50.300">
    <property type="entry name" value="P-loop containing nucleotide triphosphate hydrolases"/>
    <property type="match status" value="1"/>
</dbReference>
<dbReference type="FunFam" id="1.10.20.140:FF:000001">
    <property type="entry name" value="tRNA dimethylallyltransferase"/>
    <property type="match status" value="1"/>
</dbReference>
<evidence type="ECO:0000256" key="3">
    <source>
        <dbReference type="ARBA" id="ARBA00012665"/>
    </source>
</evidence>
<evidence type="ECO:0000256" key="1">
    <source>
        <dbReference type="ARBA" id="ARBA00001946"/>
    </source>
</evidence>
<keyword evidence="5" id="KW-0819">tRNA processing</keyword>
<evidence type="ECO:0000313" key="11">
    <source>
        <dbReference type="EMBL" id="SVB74894.1"/>
    </source>
</evidence>
<evidence type="ECO:0000256" key="8">
    <source>
        <dbReference type="ARBA" id="ARBA00022842"/>
    </source>
</evidence>
<dbReference type="InterPro" id="IPR039657">
    <property type="entry name" value="Dimethylallyltransferase"/>
</dbReference>
<comment type="cofactor">
    <cofactor evidence="1">
        <name>Mg(2+)</name>
        <dbReference type="ChEBI" id="CHEBI:18420"/>
    </cofactor>
</comment>
<dbReference type="InterPro" id="IPR003593">
    <property type="entry name" value="AAA+_ATPase"/>
</dbReference>
<feature type="domain" description="AAA+ ATPase" evidence="10">
    <location>
        <begin position="11"/>
        <end position="231"/>
    </location>
</feature>
<evidence type="ECO:0000259" key="10">
    <source>
        <dbReference type="SMART" id="SM00382"/>
    </source>
</evidence>
<dbReference type="PANTHER" id="PTHR11088">
    <property type="entry name" value="TRNA DIMETHYLALLYLTRANSFERASE"/>
    <property type="match status" value="1"/>
</dbReference>
<dbReference type="SMART" id="SM00382">
    <property type="entry name" value="AAA"/>
    <property type="match status" value="1"/>
</dbReference>
<evidence type="ECO:0000256" key="2">
    <source>
        <dbReference type="ARBA" id="ARBA00005842"/>
    </source>
</evidence>
<organism evidence="11">
    <name type="scientific">marine metagenome</name>
    <dbReference type="NCBI Taxonomy" id="408172"/>
    <lineage>
        <taxon>unclassified sequences</taxon>
        <taxon>metagenomes</taxon>
        <taxon>ecological metagenomes</taxon>
    </lineage>
</organism>
<dbReference type="EC" id="2.5.1.75" evidence="3"/>
<dbReference type="InterPro" id="IPR027417">
    <property type="entry name" value="P-loop_NTPase"/>
</dbReference>
<comment type="similarity">
    <text evidence="2">Belongs to the IPP transferase family.</text>
</comment>
<dbReference type="GO" id="GO:0005524">
    <property type="term" value="F:ATP binding"/>
    <property type="evidence" value="ECO:0007669"/>
    <property type="project" value="UniProtKB-KW"/>
</dbReference>
<sequence>MVKNQKSVAPVPQIVVITGPTGVGKTSLAIGLARRFPVSLISVDSGQIYRELDIGTAKPDSRVLREFPHAMINLRSVKEPYSVSEFCWKASEAIHQSISAGQIPLLVGGTMFYLSSLLNGLVDLPSADASLRQVLSKQGRAVGWQAMHKALSSIDPQAAARIDPHDQQRIQRALEINHLTGRRISTNSTRSTFLPEGARVCRLVASMTDREDLHQRIATRFDQMIDRGLIEEVSALMNDSAVDEDFPAMKSIGYRQVWQYLDGRTDRSTMREQAIAASRQLAKRQLTWLRNTSGNIWLDAAQPELLDTVARYLHQVMP</sequence>
<accession>A0A382GJG9</accession>
<dbReference type="NCBIfam" id="TIGR00174">
    <property type="entry name" value="miaA"/>
    <property type="match status" value="1"/>
</dbReference>
<keyword evidence="4" id="KW-0808">Transferase</keyword>
<protein>
    <recommendedName>
        <fullName evidence="3">tRNA dimethylallyltransferase</fullName>
        <ecNumber evidence="3">2.5.1.75</ecNumber>
    </recommendedName>
</protein>
<keyword evidence="8" id="KW-0460">Magnesium</keyword>